<name>A0A1R2CT91_9CILI</name>
<comment type="caution">
    <text evidence="1">The sequence shown here is derived from an EMBL/GenBank/DDBJ whole genome shotgun (WGS) entry which is preliminary data.</text>
</comment>
<organism evidence="1 2">
    <name type="scientific">Stentor coeruleus</name>
    <dbReference type="NCBI Taxonomy" id="5963"/>
    <lineage>
        <taxon>Eukaryota</taxon>
        <taxon>Sar</taxon>
        <taxon>Alveolata</taxon>
        <taxon>Ciliophora</taxon>
        <taxon>Postciliodesmatophora</taxon>
        <taxon>Heterotrichea</taxon>
        <taxon>Heterotrichida</taxon>
        <taxon>Stentoridae</taxon>
        <taxon>Stentor</taxon>
    </lineage>
</organism>
<evidence type="ECO:0000313" key="1">
    <source>
        <dbReference type="EMBL" id="OMJ92198.1"/>
    </source>
</evidence>
<dbReference type="AlphaFoldDB" id="A0A1R2CT91"/>
<dbReference type="EMBL" id="MPUH01000066">
    <property type="protein sequence ID" value="OMJ92198.1"/>
    <property type="molecule type" value="Genomic_DNA"/>
</dbReference>
<dbReference type="Proteomes" id="UP000187209">
    <property type="component" value="Unassembled WGS sequence"/>
</dbReference>
<keyword evidence="2" id="KW-1185">Reference proteome</keyword>
<accession>A0A1R2CT91</accession>
<protein>
    <recommendedName>
        <fullName evidence="3">Reelin domain-containing protein</fullName>
    </recommendedName>
</protein>
<gene>
    <name evidence="1" type="ORF">SteCoe_5073</name>
</gene>
<proteinExistence type="predicted"/>
<sequence>MLALFFFFSIVNCEFLSNDQATPSTLSNITLTQAVGRNCGNSNVYDIYGVDVSPWPPSPGMVGILTMNGKFVKGTYVQEIVLGTCYNSMIWNYDPVDVDKSWPTGEVVQFDMVVVFPNEHGSYISNVQLTAGDHICCWQFAYNIA</sequence>
<evidence type="ECO:0008006" key="3">
    <source>
        <dbReference type="Google" id="ProtNLM"/>
    </source>
</evidence>
<evidence type="ECO:0000313" key="2">
    <source>
        <dbReference type="Proteomes" id="UP000187209"/>
    </source>
</evidence>
<reference evidence="1 2" key="1">
    <citation type="submission" date="2016-11" db="EMBL/GenBank/DDBJ databases">
        <title>The macronuclear genome of Stentor coeruleus: a giant cell with tiny introns.</title>
        <authorList>
            <person name="Slabodnick M."/>
            <person name="Ruby J.G."/>
            <person name="Reiff S.B."/>
            <person name="Swart E.C."/>
            <person name="Gosai S."/>
            <person name="Prabakaran S."/>
            <person name="Witkowska E."/>
            <person name="Larue G.E."/>
            <person name="Fisher S."/>
            <person name="Freeman R.M."/>
            <person name="Gunawardena J."/>
            <person name="Chu W."/>
            <person name="Stover N.A."/>
            <person name="Gregory B.D."/>
            <person name="Nowacki M."/>
            <person name="Derisi J."/>
            <person name="Roy S.W."/>
            <person name="Marshall W.F."/>
            <person name="Sood P."/>
        </authorList>
    </citation>
    <scope>NUCLEOTIDE SEQUENCE [LARGE SCALE GENOMIC DNA]</scope>
    <source>
        <strain evidence="1">WM001</strain>
    </source>
</reference>